<feature type="compositionally biased region" description="Low complexity" evidence="18">
    <location>
        <begin position="439"/>
        <end position="461"/>
    </location>
</feature>
<comment type="catalytic activity">
    <reaction evidence="1">
        <text>Exonucleolytic cleavage of poly(A) to 5'-AMP.</text>
        <dbReference type="EC" id="3.1.13.4"/>
    </reaction>
</comment>
<evidence type="ECO:0000256" key="18">
    <source>
        <dbReference type="SAM" id="MobiDB-lite"/>
    </source>
</evidence>
<evidence type="ECO:0000256" key="1">
    <source>
        <dbReference type="ARBA" id="ARBA00001663"/>
    </source>
</evidence>
<keyword evidence="16" id="KW-0804">Transcription</keyword>
<feature type="region of interest" description="Disordered" evidence="18">
    <location>
        <begin position="284"/>
        <end position="304"/>
    </location>
</feature>
<keyword evidence="13" id="KW-0269">Exonuclease</keyword>
<evidence type="ECO:0000256" key="11">
    <source>
        <dbReference type="ARBA" id="ARBA00022737"/>
    </source>
</evidence>
<keyword evidence="9" id="KW-0540">Nuclease</keyword>
<dbReference type="InterPro" id="IPR036691">
    <property type="entry name" value="Endo/exonu/phosph_ase_sf"/>
</dbReference>
<dbReference type="GO" id="GO:0005634">
    <property type="term" value="C:nucleus"/>
    <property type="evidence" value="ECO:0007669"/>
    <property type="project" value="UniProtKB-SubCell"/>
</dbReference>
<reference evidence="20" key="1">
    <citation type="submission" date="2021-04" db="EMBL/GenBank/DDBJ databases">
        <authorList>
            <consortium name="Molecular Ecology Group"/>
        </authorList>
    </citation>
    <scope>NUCLEOTIDE SEQUENCE</scope>
</reference>
<sequence length="1001" mass="112173">MGKLQVGGKPDVKREVVSASANLEVISHESFVKRLEGMSSACYNCHKERTRSQRNKPGRKGKAGRRNQHAKANTPIVIHLKDTLPSTGKNRQSSLDGDSDVSSTKSTDEDLYMSSSGSSSSGQAYRAATATTKGSVLDYQFSSVYGDVASIPEFVPQYRSHHFHQVWPHTLYHHATVIPSSVFSHPTAAAKSSYHSYLSKAEKVKEKSRKNLTALISVIEKAHMKEAKNIEPNLSRNSTDAKLSNVLNNLSLSSQNDIEVKRRNMAECQNVELICNDLSNAGDKLAESTDESDTSDKASVVSSADTLSDDATDAAIFDEVKAHEFTSDELQQLAEYTLGAPLIRYDYPPSQCPECINALYCYQYFPYENYRIYTGPKQTGHVYTGSKQTGHVHNLRQYRHPHFQQQRVSSRIGQQEKIQASPRTSTSSESDVSSDVEDCSTTSSSSSLSSSSSSVRKSTASALTSSGSKAHTKATHPHKTSRNPRPHAHSRNQDSQNKKPVKRATASWKAARQLWDIDLSKSHRRASNNNRGCIPADSVYMDLTGTDVSISVMYHQQPSDMTPTWPYPVHSLYQAVYTPTLTASTLDMGGSPWKFTNHTMYPFNIDTISTHELKKYEMSMPPNRPWLNIGCPDKEVPAAVFTVMCYNVLCDKLCTKAMYAYCPTWALSWDYRKKGIMSDILRGNADIITLQEVETEQYYNMFFPELAQLGYDGIFLPKSRVRTMNSDKEKKTVDGCAIFFKKSKFEKVNEHHIEFSQLATKEGASNTDTDMINRVSTKDNIAVVAVLKTRPGAYDNSPVPPPKCLTQMLMVSTAHIHWDPQSPDVKLVQTMMLIEELQKYVKEASVQFRPNAPPPSLDADLCNSIPLILCGDFNSLPDSGVYEFLSKGRLVTTHKDFEGQNYQVFMKDRHENGTITHNFNLTSAYKDVIPFTNYTFDFKGIIDYIFYSDQHLRLHGVMGLQDEEWFRANKIVGCPHPFVPSDHFPLFAEFSLPVSPSLRPR</sequence>
<evidence type="ECO:0000256" key="12">
    <source>
        <dbReference type="ARBA" id="ARBA00022801"/>
    </source>
</evidence>
<evidence type="ECO:0000256" key="3">
    <source>
        <dbReference type="ARBA" id="ARBA00004123"/>
    </source>
</evidence>
<feature type="region of interest" description="Disordered" evidence="18">
    <location>
        <begin position="402"/>
        <end position="506"/>
    </location>
</feature>
<gene>
    <name evidence="20" type="ORF">CUNI_LOCUS5214</name>
</gene>
<proteinExistence type="inferred from homology"/>
<keyword evidence="10" id="KW-0479">Metal-binding</keyword>
<comment type="cofactor">
    <cofactor evidence="2">
        <name>Mg(2+)</name>
        <dbReference type="ChEBI" id="CHEBI:18420"/>
    </cofactor>
</comment>
<keyword evidence="11" id="KW-0677">Repeat</keyword>
<dbReference type="PANTHER" id="PTHR12121:SF100">
    <property type="entry name" value="POLY(A)-SPECIFIC RIBONUCLEASE"/>
    <property type="match status" value="1"/>
</dbReference>
<evidence type="ECO:0000259" key="19">
    <source>
        <dbReference type="Pfam" id="PF03372"/>
    </source>
</evidence>
<evidence type="ECO:0000313" key="20">
    <source>
        <dbReference type="EMBL" id="CAG5119656.1"/>
    </source>
</evidence>
<dbReference type="Gene3D" id="3.60.10.10">
    <property type="entry name" value="Endonuclease/exonuclease/phosphatase"/>
    <property type="match status" value="1"/>
</dbReference>
<feature type="compositionally biased region" description="Low complexity" evidence="18">
    <location>
        <begin position="421"/>
        <end position="431"/>
    </location>
</feature>
<dbReference type="GO" id="GO:0046872">
    <property type="term" value="F:metal ion binding"/>
    <property type="evidence" value="ECO:0007669"/>
    <property type="project" value="UniProtKB-KW"/>
</dbReference>
<dbReference type="CDD" id="cd09097">
    <property type="entry name" value="Deadenylase_CCR4"/>
    <property type="match status" value="1"/>
</dbReference>
<evidence type="ECO:0000256" key="14">
    <source>
        <dbReference type="ARBA" id="ARBA00022842"/>
    </source>
</evidence>
<dbReference type="EMBL" id="CAJHNH020000751">
    <property type="protein sequence ID" value="CAG5119656.1"/>
    <property type="molecule type" value="Genomic_DNA"/>
</dbReference>
<evidence type="ECO:0000256" key="8">
    <source>
        <dbReference type="ARBA" id="ARBA00022614"/>
    </source>
</evidence>
<comment type="subcellular location">
    <subcellularLocation>
        <location evidence="4">Cytoplasm</location>
    </subcellularLocation>
    <subcellularLocation>
        <location evidence="3">Nucleus</location>
    </subcellularLocation>
</comment>
<feature type="compositionally biased region" description="Polar residues" evidence="18">
    <location>
        <begin position="84"/>
        <end position="105"/>
    </location>
</feature>
<evidence type="ECO:0000256" key="2">
    <source>
        <dbReference type="ARBA" id="ARBA00001946"/>
    </source>
</evidence>
<dbReference type="Pfam" id="PF03372">
    <property type="entry name" value="Exo_endo_phos"/>
    <property type="match status" value="1"/>
</dbReference>
<dbReference type="EC" id="3.1.13.4" evidence="6"/>
<dbReference type="Proteomes" id="UP000678393">
    <property type="component" value="Unassembled WGS sequence"/>
</dbReference>
<feature type="compositionally biased region" description="Polar residues" evidence="18">
    <location>
        <begin position="403"/>
        <end position="418"/>
    </location>
</feature>
<evidence type="ECO:0000256" key="5">
    <source>
        <dbReference type="ARBA" id="ARBA00010774"/>
    </source>
</evidence>
<protein>
    <recommendedName>
        <fullName evidence="6">poly(A)-specific ribonuclease</fullName>
        <ecNumber evidence="6">3.1.13.4</ecNumber>
    </recommendedName>
</protein>
<feature type="domain" description="Endonuclease/exonuclease/phosphatase" evidence="19">
    <location>
        <begin position="645"/>
        <end position="983"/>
    </location>
</feature>
<evidence type="ECO:0000256" key="13">
    <source>
        <dbReference type="ARBA" id="ARBA00022839"/>
    </source>
</evidence>
<keyword evidence="14" id="KW-0460">Magnesium</keyword>
<keyword evidence="7" id="KW-0963">Cytoplasm</keyword>
<dbReference type="GO" id="GO:0005737">
    <property type="term" value="C:cytoplasm"/>
    <property type="evidence" value="ECO:0007669"/>
    <property type="project" value="UniProtKB-SubCell"/>
</dbReference>
<keyword evidence="17" id="KW-0539">Nucleus</keyword>
<name>A0A8S3YZA6_9EUPU</name>
<feature type="region of interest" description="Disordered" evidence="18">
    <location>
        <begin position="46"/>
        <end position="123"/>
    </location>
</feature>
<evidence type="ECO:0000256" key="16">
    <source>
        <dbReference type="ARBA" id="ARBA00023163"/>
    </source>
</evidence>
<feature type="compositionally biased region" description="Basic residues" evidence="18">
    <location>
        <begin position="52"/>
        <end position="69"/>
    </location>
</feature>
<accession>A0A8S3YZA6</accession>
<dbReference type="GO" id="GO:0004535">
    <property type="term" value="F:poly(A)-specific ribonuclease activity"/>
    <property type="evidence" value="ECO:0007669"/>
    <property type="project" value="UniProtKB-EC"/>
</dbReference>
<dbReference type="InterPro" id="IPR005135">
    <property type="entry name" value="Endo/exonuclease/phosphatase"/>
</dbReference>
<keyword evidence="8" id="KW-0433">Leucine-rich repeat</keyword>
<evidence type="ECO:0000256" key="10">
    <source>
        <dbReference type="ARBA" id="ARBA00022723"/>
    </source>
</evidence>
<dbReference type="InterPro" id="IPR050410">
    <property type="entry name" value="CCR4/nocturin_mRNA_transcr"/>
</dbReference>
<dbReference type="OrthoDB" id="428734at2759"/>
<evidence type="ECO:0000256" key="4">
    <source>
        <dbReference type="ARBA" id="ARBA00004496"/>
    </source>
</evidence>
<evidence type="ECO:0000256" key="9">
    <source>
        <dbReference type="ARBA" id="ARBA00022722"/>
    </source>
</evidence>
<evidence type="ECO:0000256" key="7">
    <source>
        <dbReference type="ARBA" id="ARBA00022490"/>
    </source>
</evidence>
<evidence type="ECO:0000256" key="17">
    <source>
        <dbReference type="ARBA" id="ARBA00023242"/>
    </source>
</evidence>
<keyword evidence="21" id="KW-1185">Reference proteome</keyword>
<dbReference type="PANTHER" id="PTHR12121">
    <property type="entry name" value="CARBON CATABOLITE REPRESSOR PROTEIN 4"/>
    <property type="match status" value="1"/>
</dbReference>
<dbReference type="SUPFAM" id="SSF56219">
    <property type="entry name" value="DNase I-like"/>
    <property type="match status" value="1"/>
</dbReference>
<feature type="compositionally biased region" description="Basic residues" evidence="18">
    <location>
        <begin position="470"/>
        <end position="490"/>
    </location>
</feature>
<comment type="similarity">
    <text evidence="5">Belongs to the CCR4/nocturin family.</text>
</comment>
<organism evidence="20 21">
    <name type="scientific">Candidula unifasciata</name>
    <dbReference type="NCBI Taxonomy" id="100452"/>
    <lineage>
        <taxon>Eukaryota</taxon>
        <taxon>Metazoa</taxon>
        <taxon>Spiralia</taxon>
        <taxon>Lophotrochozoa</taxon>
        <taxon>Mollusca</taxon>
        <taxon>Gastropoda</taxon>
        <taxon>Heterobranchia</taxon>
        <taxon>Euthyneura</taxon>
        <taxon>Panpulmonata</taxon>
        <taxon>Eupulmonata</taxon>
        <taxon>Stylommatophora</taxon>
        <taxon>Helicina</taxon>
        <taxon>Helicoidea</taxon>
        <taxon>Geomitridae</taxon>
        <taxon>Candidula</taxon>
    </lineage>
</organism>
<evidence type="ECO:0000256" key="15">
    <source>
        <dbReference type="ARBA" id="ARBA00023015"/>
    </source>
</evidence>
<dbReference type="AlphaFoldDB" id="A0A8S3YZA6"/>
<comment type="caution">
    <text evidence="20">The sequence shown here is derived from an EMBL/GenBank/DDBJ whole genome shotgun (WGS) entry which is preliminary data.</text>
</comment>
<keyword evidence="12" id="KW-0378">Hydrolase</keyword>
<dbReference type="FunFam" id="3.60.10.10:FF:000002">
    <property type="entry name" value="CCR4-NOT transcription complex subunit 6 like"/>
    <property type="match status" value="1"/>
</dbReference>
<evidence type="ECO:0000256" key="6">
    <source>
        <dbReference type="ARBA" id="ARBA00012161"/>
    </source>
</evidence>
<keyword evidence="15" id="KW-0805">Transcription regulation</keyword>
<evidence type="ECO:0000313" key="21">
    <source>
        <dbReference type="Proteomes" id="UP000678393"/>
    </source>
</evidence>